<dbReference type="Gene3D" id="2.130.10.120">
    <property type="entry name" value="Prolyl oligopeptidase, N-terminal domain"/>
    <property type="match status" value="1"/>
</dbReference>
<comment type="catalytic activity">
    <reaction evidence="1">
        <text>Hydrolysis of Pro-|-Xaa &gt;&gt; Ala-|-Xaa in oligopeptides.</text>
        <dbReference type="EC" id="3.4.21.26"/>
    </reaction>
</comment>
<dbReference type="GeneID" id="72191628"/>
<feature type="compositionally biased region" description="Polar residues" evidence="7">
    <location>
        <begin position="687"/>
        <end position="704"/>
    </location>
</feature>
<dbReference type="InterPro" id="IPR023302">
    <property type="entry name" value="Pept_S9A_N"/>
</dbReference>
<proteinExistence type="inferred from homology"/>
<dbReference type="InterPro" id="IPR002470">
    <property type="entry name" value="Peptidase_S9A"/>
</dbReference>
<accession>A0A8U0IIY5</accession>
<organism evidence="10 11">
    <name type="scientific">Halorussus gelatinilyticus</name>
    <dbReference type="NCBI Taxonomy" id="2937524"/>
    <lineage>
        <taxon>Archaea</taxon>
        <taxon>Methanobacteriati</taxon>
        <taxon>Methanobacteriota</taxon>
        <taxon>Stenosarchaea group</taxon>
        <taxon>Halobacteria</taxon>
        <taxon>Halobacteriales</taxon>
        <taxon>Haladaptataceae</taxon>
        <taxon>Halorussus</taxon>
    </lineage>
</organism>
<name>A0A8U0IIY5_9EURY</name>
<dbReference type="RefSeq" id="WP_248654648.1">
    <property type="nucleotide sequence ID" value="NZ_CP096658.1"/>
</dbReference>
<evidence type="ECO:0000256" key="6">
    <source>
        <dbReference type="ARBA" id="ARBA00022825"/>
    </source>
</evidence>
<dbReference type="Pfam" id="PF02897">
    <property type="entry name" value="Peptidase_S9_N"/>
    <property type="match status" value="1"/>
</dbReference>
<evidence type="ECO:0000259" key="8">
    <source>
        <dbReference type="Pfam" id="PF00326"/>
    </source>
</evidence>
<dbReference type="SUPFAM" id="SSF50993">
    <property type="entry name" value="Peptidase/esterase 'gauge' domain"/>
    <property type="match status" value="1"/>
</dbReference>
<dbReference type="EMBL" id="CP096658">
    <property type="protein sequence ID" value="UPW00234.1"/>
    <property type="molecule type" value="Genomic_DNA"/>
</dbReference>
<gene>
    <name evidence="10" type="ORF">M0R88_17195</name>
</gene>
<feature type="region of interest" description="Disordered" evidence="7">
    <location>
        <begin position="687"/>
        <end position="711"/>
    </location>
</feature>
<dbReference type="InterPro" id="IPR051167">
    <property type="entry name" value="Prolyl_oligopep/macrocyclase"/>
</dbReference>
<dbReference type="GO" id="GO:0006508">
    <property type="term" value="P:proteolysis"/>
    <property type="evidence" value="ECO:0007669"/>
    <property type="project" value="UniProtKB-KW"/>
</dbReference>
<evidence type="ECO:0000256" key="5">
    <source>
        <dbReference type="ARBA" id="ARBA00022801"/>
    </source>
</evidence>
<dbReference type="PRINTS" id="PR00862">
    <property type="entry name" value="PROLIGOPTASE"/>
</dbReference>
<feature type="region of interest" description="Disordered" evidence="7">
    <location>
        <begin position="391"/>
        <end position="418"/>
    </location>
</feature>
<evidence type="ECO:0000256" key="7">
    <source>
        <dbReference type="SAM" id="MobiDB-lite"/>
    </source>
</evidence>
<evidence type="ECO:0000313" key="11">
    <source>
        <dbReference type="Proteomes" id="UP000830434"/>
    </source>
</evidence>
<feature type="domain" description="Peptidase S9A N-terminal" evidence="9">
    <location>
        <begin position="4"/>
        <end position="404"/>
    </location>
</feature>
<dbReference type="AlphaFoldDB" id="A0A8U0IIY5"/>
<dbReference type="SUPFAM" id="SSF53474">
    <property type="entry name" value="alpha/beta-Hydrolases"/>
    <property type="match status" value="1"/>
</dbReference>
<keyword evidence="6" id="KW-0720">Serine protease</keyword>
<evidence type="ECO:0000256" key="3">
    <source>
        <dbReference type="ARBA" id="ARBA00011897"/>
    </source>
</evidence>
<dbReference type="PANTHER" id="PTHR42881">
    <property type="entry name" value="PROLYL ENDOPEPTIDASE"/>
    <property type="match status" value="1"/>
</dbReference>
<reference evidence="10" key="1">
    <citation type="submission" date="2022-04" db="EMBL/GenBank/DDBJ databases">
        <title>Diverse halophilic archaea isolated from saline environments.</title>
        <authorList>
            <person name="Cui H.-L."/>
        </authorList>
    </citation>
    <scope>NUCLEOTIDE SEQUENCE</scope>
    <source>
        <strain evidence="10">XZYJT40</strain>
    </source>
</reference>
<dbReference type="Gene3D" id="3.40.50.1820">
    <property type="entry name" value="alpha/beta hydrolase"/>
    <property type="match status" value="1"/>
</dbReference>
<dbReference type="PANTHER" id="PTHR42881:SF2">
    <property type="entry name" value="PROLYL ENDOPEPTIDASE"/>
    <property type="match status" value="1"/>
</dbReference>
<evidence type="ECO:0000256" key="2">
    <source>
        <dbReference type="ARBA" id="ARBA00005228"/>
    </source>
</evidence>
<dbReference type="GO" id="GO:0070012">
    <property type="term" value="F:oligopeptidase activity"/>
    <property type="evidence" value="ECO:0007669"/>
    <property type="project" value="TreeGrafter"/>
</dbReference>
<dbReference type="KEGG" id="haxz:M0R88_17195"/>
<keyword evidence="11" id="KW-1185">Reference proteome</keyword>
<dbReference type="FunFam" id="3.40.50.1820:FF:000005">
    <property type="entry name" value="Prolyl endopeptidase"/>
    <property type="match status" value="1"/>
</dbReference>
<keyword evidence="4" id="KW-0645">Protease</keyword>
<evidence type="ECO:0000259" key="9">
    <source>
        <dbReference type="Pfam" id="PF02897"/>
    </source>
</evidence>
<evidence type="ECO:0000256" key="4">
    <source>
        <dbReference type="ARBA" id="ARBA00022670"/>
    </source>
</evidence>
<dbReference type="GO" id="GO:0005829">
    <property type="term" value="C:cytosol"/>
    <property type="evidence" value="ECO:0007669"/>
    <property type="project" value="TreeGrafter"/>
</dbReference>
<keyword evidence="5" id="KW-0378">Hydrolase</keyword>
<evidence type="ECO:0000256" key="1">
    <source>
        <dbReference type="ARBA" id="ARBA00001070"/>
    </source>
</evidence>
<dbReference type="Proteomes" id="UP000830434">
    <property type="component" value="Chromosome"/>
</dbReference>
<dbReference type="InterPro" id="IPR001375">
    <property type="entry name" value="Peptidase_S9_cat"/>
</dbReference>
<sequence length="711" mass="78942">MSDPPETDRREVVEEVHGEEIRDPYRWLEEDTEEVRAWVERQNDYADDHLRGAVRDALEPRFEARAEVQSYGVVTPCERGYFQTVEAADEDHPKLCFRPELDAEPTVLADPNEWPETDSLDWFVPSSDGALVAYGRAAGGEEQYDVTILDAETGETVGVVRDCGRTNPESVAWTEEGFYYVTTGSADEGAQLEKQIRYHELGAGESAAADDPVLTDDVGEHVWPQLGYTDGTLVVAYHRGWTHSDVYRWECDGRSPANGELVELVADADASFRFALADGTAYFRTDYDAPHSRVLACDVDADAADPDDLAEVVPEREGTLTDVAVAGDSLVVHRQRDAASSLSVYDRTGGKRRDVALPEYAAVGRGDLTGHPDAPEFYFRAQTFDRPPWVARGRTDAEETTVVSERGPESNGDSESPFDSDLDLVVEQQFFESADGTEVPAFVVHREGVERDGDNPTVLYGYGGFRITLTPRYDRFRVPFLEDGGVYVQANLRGGAEYGEEWHRAGMRERKQNVFDDFYAVAEGLIEREYTRPERLAAMGRSNGGLLVGAAITQRPDLFGAASCGVPLLDMLRFHEFLLGESWTTEYGSPDDPDDFRYLREYSPYHNVSEREYPAVYFETAAGDTRVHPGHARKMTARMQAANTGEKPVLLRTETEAGHGVGKPTSMVVAEQLDRWAFLYDQLGVPTESNASDETNVTGESNASDESKGTE</sequence>
<protein>
    <recommendedName>
        <fullName evidence="3">prolyl oligopeptidase</fullName>
        <ecNumber evidence="3">3.4.21.26</ecNumber>
    </recommendedName>
</protein>
<evidence type="ECO:0000313" key="10">
    <source>
        <dbReference type="EMBL" id="UPW00234.1"/>
    </source>
</evidence>
<comment type="similarity">
    <text evidence="2">Belongs to the peptidase S9A family.</text>
</comment>
<feature type="domain" description="Peptidase S9 prolyl oligopeptidase catalytic" evidence="8">
    <location>
        <begin position="476"/>
        <end position="684"/>
    </location>
</feature>
<dbReference type="EC" id="3.4.21.26" evidence="3"/>
<dbReference type="Pfam" id="PF00326">
    <property type="entry name" value="Peptidase_S9"/>
    <property type="match status" value="1"/>
</dbReference>
<dbReference type="GO" id="GO:0004252">
    <property type="term" value="F:serine-type endopeptidase activity"/>
    <property type="evidence" value="ECO:0007669"/>
    <property type="project" value="UniProtKB-EC"/>
</dbReference>
<dbReference type="InterPro" id="IPR029058">
    <property type="entry name" value="AB_hydrolase_fold"/>
</dbReference>